<dbReference type="AlphaFoldDB" id="A0A7Z2VU35"/>
<dbReference type="PROSITE" id="PS00018">
    <property type="entry name" value="EF_HAND_1"/>
    <property type="match status" value="1"/>
</dbReference>
<organism evidence="7 8">
    <name type="scientific">Massilia forsythiae</name>
    <dbReference type="NCBI Taxonomy" id="2728020"/>
    <lineage>
        <taxon>Bacteria</taxon>
        <taxon>Pseudomonadati</taxon>
        <taxon>Pseudomonadota</taxon>
        <taxon>Betaproteobacteria</taxon>
        <taxon>Burkholderiales</taxon>
        <taxon>Oxalobacteraceae</taxon>
        <taxon>Telluria group</taxon>
        <taxon>Massilia</taxon>
    </lineage>
</organism>
<keyword evidence="7" id="KW-0966">Cell projection</keyword>
<keyword evidence="5" id="KW-0964">Secreted</keyword>
<dbReference type="Proteomes" id="UP000502415">
    <property type="component" value="Chromosome"/>
</dbReference>
<dbReference type="RefSeq" id="WP_169433928.1">
    <property type="nucleotide sequence ID" value="NZ_CP051685.1"/>
</dbReference>
<keyword evidence="3" id="KW-0175">Coiled coil</keyword>
<dbReference type="PANTHER" id="PTHR30288:SF0">
    <property type="entry name" value="FLAGELLAR HOOK-ASSOCIATED PROTEIN 2"/>
    <property type="match status" value="1"/>
</dbReference>
<dbReference type="Pfam" id="PF07195">
    <property type="entry name" value="FliD_C"/>
    <property type="match status" value="1"/>
</dbReference>
<dbReference type="GO" id="GO:0009421">
    <property type="term" value="C:bacterial-type flagellum filament cap"/>
    <property type="evidence" value="ECO:0007669"/>
    <property type="project" value="InterPro"/>
</dbReference>
<keyword evidence="7" id="KW-0969">Cilium</keyword>
<dbReference type="GO" id="GO:0005509">
    <property type="term" value="F:calcium ion binding"/>
    <property type="evidence" value="ECO:0007669"/>
    <property type="project" value="InterPro"/>
</dbReference>
<dbReference type="PROSITE" id="PS50222">
    <property type="entry name" value="EF_HAND_2"/>
    <property type="match status" value="1"/>
</dbReference>
<proteinExistence type="inferred from homology"/>
<evidence type="ECO:0000256" key="5">
    <source>
        <dbReference type="RuleBase" id="RU362066"/>
    </source>
</evidence>
<dbReference type="InterPro" id="IPR010809">
    <property type="entry name" value="FliD_C"/>
</dbReference>
<keyword evidence="7" id="KW-0282">Flagellum</keyword>
<evidence type="ECO:0000256" key="2">
    <source>
        <dbReference type="ARBA" id="ARBA00011255"/>
    </source>
</evidence>
<dbReference type="GO" id="GO:0005576">
    <property type="term" value="C:extracellular region"/>
    <property type="evidence" value="ECO:0007669"/>
    <property type="project" value="UniProtKB-SubCell"/>
</dbReference>
<dbReference type="InterPro" id="IPR040026">
    <property type="entry name" value="FliD"/>
</dbReference>
<keyword evidence="8" id="KW-1185">Reference proteome</keyword>
<sequence>MTSAITAPTYDPTTTATALAQKYTASAQERITNGTTQATATTKALSTLSSAISAFQSSLASLAGLGKSVLSQSATLSDTTVGSASAKASASAGTYSLFVQQIATAGQVSYNGLSDGAATGGTLKVKLSDESNASATPVSFDVDLSAASADTDGDGKLSIRELASAINRSSGNTGLVSAGVVTIGSETRLVLTSQNTGVANTISLDPSGVGDATLQSGLGNRTMVTAAQDAVVLLGGKSGTPIQQSSNTFTNIDGVSMTFTRAQAASENPFTLTVASNSSGTVSNMQSFVDAYNKLKSAIDTLVDPGDTTASKAAGAFANDSGVKALQSRLVSMLRPSSGLSLASYGITANRDGTLALDSTRLTKQLAASPTGLSGLIGSASTSAPSGLAGSMNTYLNLWSNSTSGQIKQRTDANTKAQTDLTKRQSDLDTQYNSAYARYLKQFTDLQTLQSTMNSNVTMFDALFGSDKS</sequence>
<dbReference type="InterPro" id="IPR002048">
    <property type="entry name" value="EF_hand_dom"/>
</dbReference>
<dbReference type="GO" id="GO:0009424">
    <property type="term" value="C:bacterial-type flagellum hook"/>
    <property type="evidence" value="ECO:0007669"/>
    <property type="project" value="UniProtKB-UniRule"/>
</dbReference>
<protein>
    <recommendedName>
        <fullName evidence="5">Flagellar hook-associated protein 2</fullName>
        <shortName evidence="5">HAP2</shortName>
    </recommendedName>
    <alternativeName>
        <fullName evidence="5">Flagellar cap protein</fullName>
    </alternativeName>
</protein>
<dbReference type="InterPro" id="IPR018247">
    <property type="entry name" value="EF_Hand_1_Ca_BS"/>
</dbReference>
<evidence type="ECO:0000256" key="1">
    <source>
        <dbReference type="ARBA" id="ARBA00009764"/>
    </source>
</evidence>
<gene>
    <name evidence="7" type="primary">fliD</name>
    <name evidence="7" type="ORF">HH212_02410</name>
</gene>
<dbReference type="InterPro" id="IPR003481">
    <property type="entry name" value="FliD_N"/>
</dbReference>
<name>A0A7Z2VU35_9BURK</name>
<evidence type="ECO:0000256" key="4">
    <source>
        <dbReference type="ARBA" id="ARBA00023143"/>
    </source>
</evidence>
<comment type="similarity">
    <text evidence="1 5">Belongs to the FliD family.</text>
</comment>
<evidence type="ECO:0000256" key="3">
    <source>
        <dbReference type="ARBA" id="ARBA00023054"/>
    </source>
</evidence>
<evidence type="ECO:0000259" key="6">
    <source>
        <dbReference type="PROSITE" id="PS50222"/>
    </source>
</evidence>
<dbReference type="KEGG" id="mfy:HH212_02410"/>
<evidence type="ECO:0000313" key="7">
    <source>
        <dbReference type="EMBL" id="QJD99031.1"/>
    </source>
</evidence>
<accession>A0A7Z2VU35</accession>
<feature type="domain" description="EF-hand" evidence="6">
    <location>
        <begin position="150"/>
        <end position="172"/>
    </location>
</feature>
<comment type="subcellular location">
    <subcellularLocation>
        <location evidence="5">Secreted</location>
    </subcellularLocation>
    <subcellularLocation>
        <location evidence="5">Bacterial flagellum</location>
    </subcellularLocation>
</comment>
<dbReference type="EMBL" id="CP051685">
    <property type="protein sequence ID" value="QJD99031.1"/>
    <property type="molecule type" value="Genomic_DNA"/>
</dbReference>
<evidence type="ECO:0000313" key="8">
    <source>
        <dbReference type="Proteomes" id="UP000502415"/>
    </source>
</evidence>
<keyword evidence="4 5" id="KW-0975">Bacterial flagellum</keyword>
<dbReference type="PANTHER" id="PTHR30288">
    <property type="entry name" value="FLAGELLAR CAP/ASSEMBLY PROTEIN FLID"/>
    <property type="match status" value="1"/>
</dbReference>
<comment type="function">
    <text evidence="5">Required for morphogenesis and for the elongation of the flagellar filament by facilitating polymerization of the flagellin monomers at the tip of growing filament. Forms a capping structure, which prevents flagellin subunits (transported through the central channel of the flagellum) from leaking out without polymerization at the distal end.</text>
</comment>
<comment type="subunit">
    <text evidence="2 5">Homopentamer.</text>
</comment>
<dbReference type="Pfam" id="PF02465">
    <property type="entry name" value="FliD_N"/>
    <property type="match status" value="1"/>
</dbReference>
<reference evidence="7 8" key="1">
    <citation type="submission" date="2020-04" db="EMBL/GenBank/DDBJ databases">
        <title>Genome sequencing of novel species.</title>
        <authorList>
            <person name="Heo J."/>
            <person name="Kim S.-J."/>
            <person name="Kim J.-S."/>
            <person name="Hong S.-B."/>
            <person name="Kwon S.-W."/>
        </authorList>
    </citation>
    <scope>NUCLEOTIDE SEQUENCE [LARGE SCALE GENOMIC DNA]</scope>
    <source>
        <strain evidence="7 8">GN2-R2</strain>
    </source>
</reference>
<dbReference type="GO" id="GO:0007155">
    <property type="term" value="P:cell adhesion"/>
    <property type="evidence" value="ECO:0007669"/>
    <property type="project" value="InterPro"/>
</dbReference>